<dbReference type="PRINTS" id="PR01703">
    <property type="entry name" value="MNSODISMTASE"/>
</dbReference>
<dbReference type="AlphaFoldDB" id="A0A955I8Q6"/>
<dbReference type="GO" id="GO:0005737">
    <property type="term" value="C:cytoplasm"/>
    <property type="evidence" value="ECO:0007669"/>
    <property type="project" value="TreeGrafter"/>
</dbReference>
<dbReference type="Pfam" id="PF00081">
    <property type="entry name" value="Sod_Fe_N"/>
    <property type="match status" value="1"/>
</dbReference>
<dbReference type="GO" id="GO:0046872">
    <property type="term" value="F:metal ion binding"/>
    <property type="evidence" value="ECO:0007669"/>
    <property type="project" value="UniProtKB-KW"/>
</dbReference>
<dbReference type="InterPro" id="IPR019831">
    <property type="entry name" value="Mn/Fe_SOD_N"/>
</dbReference>
<dbReference type="PANTHER" id="PTHR43595:SF2">
    <property type="entry name" value="SMALL RIBOSOMAL SUBUNIT PROTEIN MS42"/>
    <property type="match status" value="1"/>
</dbReference>
<dbReference type="FunFam" id="3.55.40.20:FF:000001">
    <property type="entry name" value="Superoxide dismutase"/>
    <property type="match status" value="1"/>
</dbReference>
<keyword evidence="3 5" id="KW-0479">Metal-binding</keyword>
<comment type="similarity">
    <text evidence="1 6">Belongs to the iron/manganese superoxide dismutase family.</text>
</comment>
<dbReference type="PROSITE" id="PS00088">
    <property type="entry name" value="SOD_MN"/>
    <property type="match status" value="1"/>
</dbReference>
<feature type="binding site" evidence="5">
    <location>
        <position position="83"/>
    </location>
    <ligand>
        <name>Mn(2+)</name>
        <dbReference type="ChEBI" id="CHEBI:29035"/>
    </ligand>
</feature>
<evidence type="ECO:0000313" key="10">
    <source>
        <dbReference type="Proteomes" id="UP000745577"/>
    </source>
</evidence>
<evidence type="ECO:0000259" key="7">
    <source>
        <dbReference type="Pfam" id="PF00081"/>
    </source>
</evidence>
<dbReference type="PIRSF" id="PIRSF000349">
    <property type="entry name" value="SODismutase"/>
    <property type="match status" value="1"/>
</dbReference>
<dbReference type="Gene3D" id="3.55.40.20">
    <property type="entry name" value="Iron/manganese superoxide dismutase, C-terminal domain"/>
    <property type="match status" value="1"/>
</dbReference>
<dbReference type="SUPFAM" id="SSF46609">
    <property type="entry name" value="Fe,Mn superoxide dismutase (SOD), N-terminal domain"/>
    <property type="match status" value="1"/>
</dbReference>
<evidence type="ECO:0000256" key="3">
    <source>
        <dbReference type="ARBA" id="ARBA00022723"/>
    </source>
</evidence>
<comment type="catalytic activity">
    <reaction evidence="6">
        <text>2 superoxide + 2 H(+) = H2O2 + O2</text>
        <dbReference type="Rhea" id="RHEA:20696"/>
        <dbReference type="ChEBI" id="CHEBI:15378"/>
        <dbReference type="ChEBI" id="CHEBI:15379"/>
        <dbReference type="ChEBI" id="CHEBI:16240"/>
        <dbReference type="ChEBI" id="CHEBI:18421"/>
        <dbReference type="EC" id="1.15.1.1"/>
    </reaction>
</comment>
<reference evidence="9" key="1">
    <citation type="submission" date="2020-04" db="EMBL/GenBank/DDBJ databases">
        <authorList>
            <person name="Zhang T."/>
        </authorList>
    </citation>
    <scope>NUCLEOTIDE SEQUENCE</scope>
    <source>
        <strain evidence="9">HKST-UBA15</strain>
    </source>
</reference>
<feature type="domain" description="Manganese/iron superoxide dismutase N-terminal" evidence="7">
    <location>
        <begin position="3"/>
        <end position="90"/>
    </location>
</feature>
<gene>
    <name evidence="9" type="ORF">KC675_04805</name>
</gene>
<dbReference type="Gene3D" id="1.10.287.990">
    <property type="entry name" value="Fe,Mn superoxide dismutase (SOD) domain"/>
    <property type="match status" value="1"/>
</dbReference>
<sequence>MTKFELPKLNYDYGALEPYFDAKTMEIHHTKHHQTYVDKLNAAMEGESWFEGKSLDEIVANWEEAPEGKKDAVRNHGGGHHNHSLFWKILTPGGNDNISQELKSKIEEDFGSLEECIKAVTEAASTHFGSGWGWLVLNKDSKLEAVSTPNQNSPLMYGYKPLLGVDVWEHAYYLKYQNKRPDYLEAFWNVLNWEQVSNNFA</sequence>
<organism evidence="9 10">
    <name type="scientific">Candidatus Dojkabacteria bacterium</name>
    <dbReference type="NCBI Taxonomy" id="2099670"/>
    <lineage>
        <taxon>Bacteria</taxon>
        <taxon>Candidatus Dojkabacteria</taxon>
    </lineage>
</organism>
<dbReference type="Pfam" id="PF02777">
    <property type="entry name" value="Sod_Fe_C"/>
    <property type="match status" value="1"/>
</dbReference>
<evidence type="ECO:0000256" key="6">
    <source>
        <dbReference type="RuleBase" id="RU000414"/>
    </source>
</evidence>
<dbReference type="SUPFAM" id="SSF54719">
    <property type="entry name" value="Fe,Mn superoxide dismutase (SOD), C-terminal domain"/>
    <property type="match status" value="1"/>
</dbReference>
<proteinExistence type="inferred from homology"/>
<dbReference type="FunFam" id="1.10.287.990:FF:000001">
    <property type="entry name" value="Superoxide dismutase"/>
    <property type="match status" value="1"/>
</dbReference>
<dbReference type="InterPro" id="IPR001189">
    <property type="entry name" value="Mn/Fe_SOD"/>
</dbReference>
<keyword evidence="4 6" id="KW-0560">Oxidoreductase</keyword>
<protein>
    <recommendedName>
        <fullName evidence="2 6">Superoxide dismutase</fullName>
        <ecNumber evidence="2 6">1.15.1.1</ecNumber>
    </recommendedName>
</protein>
<comment type="caution">
    <text evidence="9">The sequence shown here is derived from an EMBL/GenBank/DDBJ whole genome shotgun (WGS) entry which is preliminary data.</text>
</comment>
<feature type="binding site" evidence="5">
    <location>
        <position position="28"/>
    </location>
    <ligand>
        <name>Mn(2+)</name>
        <dbReference type="ChEBI" id="CHEBI:29035"/>
    </ligand>
</feature>
<evidence type="ECO:0000256" key="4">
    <source>
        <dbReference type="ARBA" id="ARBA00023002"/>
    </source>
</evidence>
<evidence type="ECO:0000256" key="1">
    <source>
        <dbReference type="ARBA" id="ARBA00008714"/>
    </source>
</evidence>
<evidence type="ECO:0000259" key="8">
    <source>
        <dbReference type="Pfam" id="PF02777"/>
    </source>
</evidence>
<dbReference type="InterPro" id="IPR019832">
    <property type="entry name" value="Mn/Fe_SOD_C"/>
</dbReference>
<feature type="binding site" evidence="5">
    <location>
        <position position="170"/>
    </location>
    <ligand>
        <name>Mn(2+)</name>
        <dbReference type="ChEBI" id="CHEBI:29035"/>
    </ligand>
</feature>
<feature type="binding site" evidence="5">
    <location>
        <position position="166"/>
    </location>
    <ligand>
        <name>Mn(2+)</name>
        <dbReference type="ChEBI" id="CHEBI:29035"/>
    </ligand>
</feature>
<evidence type="ECO:0000313" key="9">
    <source>
        <dbReference type="EMBL" id="MCA9380471.1"/>
    </source>
</evidence>
<feature type="domain" description="Manganese/iron superoxide dismutase C-terminal" evidence="8">
    <location>
        <begin position="99"/>
        <end position="198"/>
    </location>
</feature>
<dbReference type="EC" id="1.15.1.1" evidence="2 6"/>
<evidence type="ECO:0000256" key="5">
    <source>
        <dbReference type="PIRSR" id="PIRSR000349-1"/>
    </source>
</evidence>
<dbReference type="GO" id="GO:0004784">
    <property type="term" value="F:superoxide dismutase activity"/>
    <property type="evidence" value="ECO:0007669"/>
    <property type="project" value="UniProtKB-EC"/>
</dbReference>
<dbReference type="PANTHER" id="PTHR43595">
    <property type="entry name" value="37S RIBOSOMAL PROTEIN S26, MITOCHONDRIAL"/>
    <property type="match status" value="1"/>
</dbReference>
<evidence type="ECO:0000256" key="2">
    <source>
        <dbReference type="ARBA" id="ARBA00012682"/>
    </source>
</evidence>
<dbReference type="EMBL" id="JAGQLL010000068">
    <property type="protein sequence ID" value="MCA9380471.1"/>
    <property type="molecule type" value="Genomic_DNA"/>
</dbReference>
<dbReference type="InterPro" id="IPR019833">
    <property type="entry name" value="Mn/Fe_SOD_BS"/>
</dbReference>
<accession>A0A955I8Q6</accession>
<comment type="function">
    <text evidence="6">Destroys radicals which are normally produced within the cells and which are toxic to biological systems.</text>
</comment>
<dbReference type="InterPro" id="IPR036324">
    <property type="entry name" value="Mn/Fe_SOD_N_sf"/>
</dbReference>
<reference evidence="9" key="2">
    <citation type="journal article" date="2021" name="Microbiome">
        <title>Successional dynamics and alternative stable states in a saline activated sludge microbial community over 9 years.</title>
        <authorList>
            <person name="Wang Y."/>
            <person name="Ye J."/>
            <person name="Ju F."/>
            <person name="Liu L."/>
            <person name="Boyd J.A."/>
            <person name="Deng Y."/>
            <person name="Parks D.H."/>
            <person name="Jiang X."/>
            <person name="Yin X."/>
            <person name="Woodcroft B.J."/>
            <person name="Tyson G.W."/>
            <person name="Hugenholtz P."/>
            <person name="Polz M.F."/>
            <person name="Zhang T."/>
        </authorList>
    </citation>
    <scope>NUCLEOTIDE SEQUENCE</scope>
    <source>
        <strain evidence="9">HKST-UBA15</strain>
    </source>
</reference>
<name>A0A955I8Q6_9BACT</name>
<dbReference type="InterPro" id="IPR036314">
    <property type="entry name" value="SOD_C_sf"/>
</dbReference>
<dbReference type="Proteomes" id="UP000745577">
    <property type="component" value="Unassembled WGS sequence"/>
</dbReference>